<reference evidence="7" key="1">
    <citation type="submission" date="2018-04" db="EMBL/GenBank/DDBJ databases">
        <title>Draft genome sequence of the Candidatus Spirobacillus cienkowskii, a pathogen of freshwater Daphnia species, reconstructed from hemolymph metagenomic reads.</title>
        <authorList>
            <person name="Bresciani L."/>
            <person name="Lemos L.N."/>
            <person name="Wale N."/>
            <person name="Lin J.Y."/>
            <person name="Fernandes G.R."/>
            <person name="Duffy M.A."/>
            <person name="Rodrigues J.M."/>
        </authorList>
    </citation>
    <scope>NUCLEOTIDE SEQUENCE [LARGE SCALE GENOMIC DNA]</scope>
    <source>
        <strain evidence="7">Binning01</strain>
    </source>
</reference>
<comment type="similarity">
    <text evidence="5">Belongs to the binding-protein-dependent transport system permease family.</text>
</comment>
<feature type="transmembrane region" description="Helical" evidence="5">
    <location>
        <begin position="439"/>
        <end position="460"/>
    </location>
</feature>
<evidence type="ECO:0000259" key="6">
    <source>
        <dbReference type="PROSITE" id="PS50928"/>
    </source>
</evidence>
<proteinExistence type="inferred from homology"/>
<dbReference type="SUPFAM" id="SSF161098">
    <property type="entry name" value="MetI-like"/>
    <property type="match status" value="2"/>
</dbReference>
<evidence type="ECO:0000256" key="4">
    <source>
        <dbReference type="ARBA" id="ARBA00023136"/>
    </source>
</evidence>
<dbReference type="EMBL" id="QOVW01000061">
    <property type="protein sequence ID" value="RDB36410.1"/>
    <property type="molecule type" value="Genomic_DNA"/>
</dbReference>
<feature type="transmembrane region" description="Helical" evidence="5">
    <location>
        <begin position="136"/>
        <end position="159"/>
    </location>
</feature>
<keyword evidence="4 5" id="KW-0472">Membrane</keyword>
<dbReference type="Proteomes" id="UP000253934">
    <property type="component" value="Unassembled WGS sequence"/>
</dbReference>
<evidence type="ECO:0000256" key="3">
    <source>
        <dbReference type="ARBA" id="ARBA00022989"/>
    </source>
</evidence>
<dbReference type="PANTHER" id="PTHR42744:SF1">
    <property type="entry name" value="BINDING-PROTEIN-DEPENDENT TRANSPORT SYSTEMS INNER MEMBRANE COMPONENT"/>
    <property type="match status" value="1"/>
</dbReference>
<dbReference type="GO" id="GO:0055085">
    <property type="term" value="P:transmembrane transport"/>
    <property type="evidence" value="ECO:0007669"/>
    <property type="project" value="InterPro"/>
</dbReference>
<feature type="transmembrane region" description="Helical" evidence="5">
    <location>
        <begin position="107"/>
        <end position="130"/>
    </location>
</feature>
<feature type="transmembrane region" description="Helical" evidence="5">
    <location>
        <begin position="358"/>
        <end position="377"/>
    </location>
</feature>
<dbReference type="PROSITE" id="PS50928">
    <property type="entry name" value="ABC_TM1"/>
    <property type="match status" value="2"/>
</dbReference>
<keyword evidence="2 5" id="KW-0812">Transmembrane</keyword>
<feature type="transmembrane region" description="Helical" evidence="5">
    <location>
        <begin position="515"/>
        <end position="536"/>
    </location>
</feature>
<comment type="caution">
    <text evidence="7">The sequence shown here is derived from an EMBL/GenBank/DDBJ whole genome shotgun (WGS) entry which is preliminary data.</text>
</comment>
<dbReference type="Gene3D" id="1.10.3720.10">
    <property type="entry name" value="MetI-like"/>
    <property type="match status" value="2"/>
</dbReference>
<dbReference type="InterPro" id="IPR000515">
    <property type="entry name" value="MetI-like"/>
</dbReference>
<accession>A0A369KSN9</accession>
<comment type="subcellular location">
    <subcellularLocation>
        <location evidence="1 5">Cell membrane</location>
        <topology evidence="1 5">Multi-pass membrane protein</topology>
    </subcellularLocation>
</comment>
<feature type="transmembrane region" description="Helical" evidence="5">
    <location>
        <begin position="397"/>
        <end position="427"/>
    </location>
</feature>
<protein>
    <submittedName>
        <fullName evidence="7">ABC transporter permease subunit</fullName>
    </submittedName>
</protein>
<evidence type="ECO:0000256" key="5">
    <source>
        <dbReference type="RuleBase" id="RU363032"/>
    </source>
</evidence>
<dbReference type="PANTHER" id="PTHR42744">
    <property type="entry name" value="BINDING-PROTEIN-DEPENDENT TRANSPORT SYSTEMS INNER MEMBRANE COMPONENT"/>
    <property type="match status" value="1"/>
</dbReference>
<keyword evidence="5" id="KW-0813">Transport</keyword>
<feature type="domain" description="ABC transmembrane type-1" evidence="6">
    <location>
        <begin position="405"/>
        <end position="591"/>
    </location>
</feature>
<gene>
    <name evidence="7" type="ORF">DCC88_05260</name>
</gene>
<dbReference type="Pfam" id="PF00528">
    <property type="entry name" value="BPD_transp_1"/>
    <property type="match status" value="2"/>
</dbReference>
<dbReference type="InterPro" id="IPR035906">
    <property type="entry name" value="MetI-like_sf"/>
</dbReference>
<feature type="transmembrane region" description="Helical" evidence="5">
    <location>
        <begin position="196"/>
        <end position="221"/>
    </location>
</feature>
<evidence type="ECO:0000256" key="1">
    <source>
        <dbReference type="ARBA" id="ARBA00004651"/>
    </source>
</evidence>
<sequence length="604" mass="67742">MFSFHQEVNMTHFAKVQATRGAFLRADLTVIFVVIILGFGFANFLNTGSSAYLEKFEIDTSLSSLPNYASLSLVRSLIALILSFIFAIIYGTIAANNKSLERFLIPLLDVLQSLPVIAFLPGFVLALISVFHSSRWGLELSCLLTIFTGQVWNLAFAYYESQKTLQPEFKDVAKIYRLSALQKFFFVDLPNGYRPLIYNGMMSMAGGWFFLTTCEAFTIGHKDFRLPGLGSYLSETFATGNYFNFCVALVVLLVVIIGCDFLIWKPLIAWVTRFRDGDDTQRSGEESWFLNVIRQTRVPDFISNFFKKSILFLFPKADIQISGATRKYLIDNIDKWGTIISPKNWFSDANVDKIKRSYMLSLIVTFAIGGLVFSLLPKLPSFGQSLATISSTDWFHLIQAVFLTGAKVFSVIIISSIWTIPVGLWLGLNPKLERFFQPIIQNFAAFPAPVLFPFLALALSHSHLPSFLNATLLMCVGSQWYILFNVISGASRISADLKFVTQIYKFSLWQRFHKLYFPAILPSLVTGWITAAGGAWNASMVAEIVNFPGGSLFSFGIGAELVNASTEGNYQKLIAAIICIVVTLIILNRTLWQTLQIYAERVKD</sequence>
<name>A0A369KSN9_9BACT</name>
<organism evidence="7 8">
    <name type="scientific">Spirobacillus cienkowskii</name>
    <dbReference type="NCBI Taxonomy" id="495820"/>
    <lineage>
        <taxon>Bacteria</taxon>
        <taxon>Pseudomonadati</taxon>
        <taxon>Bdellovibrionota</taxon>
        <taxon>Oligoflexia</taxon>
        <taxon>Silvanigrellales</taxon>
        <taxon>Spirobacillus</taxon>
    </lineage>
</organism>
<dbReference type="GO" id="GO:0005886">
    <property type="term" value="C:plasma membrane"/>
    <property type="evidence" value="ECO:0007669"/>
    <property type="project" value="UniProtKB-SubCell"/>
</dbReference>
<keyword evidence="3 5" id="KW-1133">Transmembrane helix</keyword>
<keyword evidence="8" id="KW-1185">Reference proteome</keyword>
<feature type="transmembrane region" description="Helical" evidence="5">
    <location>
        <begin position="573"/>
        <end position="592"/>
    </location>
</feature>
<dbReference type="CDD" id="cd06261">
    <property type="entry name" value="TM_PBP2"/>
    <property type="match status" value="2"/>
</dbReference>
<dbReference type="AlphaFoldDB" id="A0A369KSN9"/>
<evidence type="ECO:0000313" key="7">
    <source>
        <dbReference type="EMBL" id="RDB36410.1"/>
    </source>
</evidence>
<feature type="transmembrane region" description="Helical" evidence="5">
    <location>
        <begin position="241"/>
        <end position="264"/>
    </location>
</feature>
<evidence type="ECO:0000256" key="2">
    <source>
        <dbReference type="ARBA" id="ARBA00022692"/>
    </source>
</evidence>
<feature type="transmembrane region" description="Helical" evidence="5">
    <location>
        <begin position="30"/>
        <end position="53"/>
    </location>
</feature>
<feature type="domain" description="ABC transmembrane type-1" evidence="6">
    <location>
        <begin position="69"/>
        <end position="263"/>
    </location>
</feature>
<feature type="transmembrane region" description="Helical" evidence="5">
    <location>
        <begin position="73"/>
        <end position="95"/>
    </location>
</feature>
<evidence type="ECO:0000313" key="8">
    <source>
        <dbReference type="Proteomes" id="UP000253934"/>
    </source>
</evidence>
<feature type="transmembrane region" description="Helical" evidence="5">
    <location>
        <begin position="466"/>
        <end position="484"/>
    </location>
</feature>